<feature type="transmembrane region" description="Helical" evidence="6">
    <location>
        <begin position="278"/>
        <end position="295"/>
    </location>
</feature>
<comment type="subcellular location">
    <subcellularLocation>
        <location evidence="1">Membrane</location>
        <topology evidence="1">Multi-pass membrane protein</topology>
    </subcellularLocation>
</comment>
<feature type="transmembrane region" description="Helical" evidence="6">
    <location>
        <begin position="43"/>
        <end position="63"/>
    </location>
</feature>
<dbReference type="GeneID" id="68615136"/>
<dbReference type="EMBL" id="BAABKX010000001">
    <property type="protein sequence ID" value="GAA5041825.1"/>
    <property type="molecule type" value="Genomic_DNA"/>
</dbReference>
<feature type="transmembrane region" description="Helical" evidence="6">
    <location>
        <begin position="158"/>
        <end position="177"/>
    </location>
</feature>
<keyword evidence="9" id="KW-1185">Reference proteome</keyword>
<dbReference type="AlphaFoldDB" id="A0AAV3UBR1"/>
<protein>
    <recommendedName>
        <fullName evidence="7">O-antigen ligase-related domain-containing protein</fullName>
    </recommendedName>
</protein>
<keyword evidence="2 6" id="KW-0812">Transmembrane</keyword>
<evidence type="ECO:0000256" key="5">
    <source>
        <dbReference type="SAM" id="MobiDB-lite"/>
    </source>
</evidence>
<evidence type="ECO:0000256" key="4">
    <source>
        <dbReference type="ARBA" id="ARBA00023136"/>
    </source>
</evidence>
<keyword evidence="4 6" id="KW-0472">Membrane</keyword>
<evidence type="ECO:0000313" key="9">
    <source>
        <dbReference type="Proteomes" id="UP001501729"/>
    </source>
</evidence>
<feature type="transmembrane region" description="Helical" evidence="6">
    <location>
        <begin position="301"/>
        <end position="324"/>
    </location>
</feature>
<feature type="transmembrane region" description="Helical" evidence="6">
    <location>
        <begin position="336"/>
        <end position="354"/>
    </location>
</feature>
<feature type="compositionally biased region" description="Low complexity" evidence="5">
    <location>
        <begin position="366"/>
        <end position="412"/>
    </location>
</feature>
<dbReference type="PANTHER" id="PTHR37422">
    <property type="entry name" value="TEICHURONIC ACID BIOSYNTHESIS PROTEIN TUAE"/>
    <property type="match status" value="1"/>
</dbReference>
<feature type="transmembrane region" description="Helical" evidence="6">
    <location>
        <begin position="105"/>
        <end position="122"/>
    </location>
</feature>
<reference evidence="8 9" key="1">
    <citation type="journal article" date="2019" name="Int. J. Syst. Evol. Microbiol.">
        <title>The Global Catalogue of Microorganisms (GCM) 10K type strain sequencing project: providing services to taxonomists for standard genome sequencing and annotation.</title>
        <authorList>
            <consortium name="The Broad Institute Genomics Platform"/>
            <consortium name="The Broad Institute Genome Sequencing Center for Infectious Disease"/>
            <person name="Wu L."/>
            <person name="Ma J."/>
        </authorList>
    </citation>
    <scope>NUCLEOTIDE SEQUENCE [LARGE SCALE GENOMIC DNA]</scope>
    <source>
        <strain evidence="8 9">JCM 17504</strain>
    </source>
</reference>
<feature type="region of interest" description="Disordered" evidence="5">
    <location>
        <begin position="363"/>
        <end position="412"/>
    </location>
</feature>
<dbReference type="Pfam" id="PF04932">
    <property type="entry name" value="Wzy_C"/>
    <property type="match status" value="1"/>
</dbReference>
<proteinExistence type="predicted"/>
<keyword evidence="3 6" id="KW-1133">Transmembrane helix</keyword>
<evidence type="ECO:0000313" key="8">
    <source>
        <dbReference type="EMBL" id="GAA5041825.1"/>
    </source>
</evidence>
<organism evidence="8 9">
    <name type="scientific">Haladaptatus pallidirubidus</name>
    <dbReference type="NCBI Taxonomy" id="1008152"/>
    <lineage>
        <taxon>Archaea</taxon>
        <taxon>Methanobacteriati</taxon>
        <taxon>Methanobacteriota</taxon>
        <taxon>Stenosarchaea group</taxon>
        <taxon>Halobacteria</taxon>
        <taxon>Halobacteriales</taxon>
        <taxon>Haladaptataceae</taxon>
        <taxon>Haladaptatus</taxon>
    </lineage>
</organism>
<evidence type="ECO:0000256" key="6">
    <source>
        <dbReference type="SAM" id="Phobius"/>
    </source>
</evidence>
<evidence type="ECO:0000256" key="3">
    <source>
        <dbReference type="ARBA" id="ARBA00022989"/>
    </source>
</evidence>
<sequence>MMQISRILRQSTALQYAAVLIIGLVFGTPLIDAIAHGLFGTPPLYSVAFTVVLIGILYATILFRTKTLGLALTVALIVTSMFGANIPFASAAALRQFQGNLGPQLWLLEVPLILLVGYFAVYKRSIRDTTSRTELLFAGFVGWSLVVALVGNPAGMDAALYFTLRMLVGLLAFGVSMRAVRTGVIGYTTALTVFCATVVAQAIFAGVQLAAGHSFRLTVLGEAVIPRLDPIVYPNTGFTSDIIAGAFTGHGYILGILSVLVIPILLVSAVKAHRKWSVVLFSTTLYLILITRTSGSDSIRGGILIVLGTALLGVALAYYGLFGSVQTRITALREKVAGIGAVLFGVFAIVFYPSKRMSVIAQESKTQPTPETTTTATTTTATQTTSTTTTGQTVSTTTEATTTTTTTAEATAPATTWGHRWEQYRAGIEAFVENPLFGVGGGNFNYVSGTVYGPMDIHRMAVHNIYIGLLAETGLPGFLLYMGAILSVFVVGCLALLPGSKLRLETIGVMSGLLGVLGIAFWTHSPIDRITAFVPFWILCGLLVGNYYTGRES</sequence>
<feature type="transmembrane region" description="Helical" evidence="6">
    <location>
        <begin position="478"/>
        <end position="497"/>
    </location>
</feature>
<feature type="transmembrane region" description="Helical" evidence="6">
    <location>
        <begin position="134"/>
        <end position="152"/>
    </location>
</feature>
<accession>A0AAV3UBR1</accession>
<dbReference type="RefSeq" id="WP_227775252.1">
    <property type="nucleotide sequence ID" value="NZ_BAABKX010000001.1"/>
</dbReference>
<gene>
    <name evidence="8" type="ORF">GCM10025751_04480</name>
</gene>
<evidence type="ECO:0000259" key="7">
    <source>
        <dbReference type="Pfam" id="PF04932"/>
    </source>
</evidence>
<feature type="transmembrane region" description="Helical" evidence="6">
    <location>
        <begin position="530"/>
        <end position="549"/>
    </location>
</feature>
<name>A0AAV3UBR1_9EURY</name>
<dbReference type="InterPro" id="IPR051533">
    <property type="entry name" value="WaaL-like"/>
</dbReference>
<feature type="domain" description="O-antigen ligase-related" evidence="7">
    <location>
        <begin position="310"/>
        <end position="482"/>
    </location>
</feature>
<comment type="caution">
    <text evidence="8">The sequence shown here is derived from an EMBL/GenBank/DDBJ whole genome shotgun (WGS) entry which is preliminary data.</text>
</comment>
<evidence type="ECO:0000256" key="2">
    <source>
        <dbReference type="ARBA" id="ARBA00022692"/>
    </source>
</evidence>
<evidence type="ECO:0000256" key="1">
    <source>
        <dbReference type="ARBA" id="ARBA00004141"/>
    </source>
</evidence>
<dbReference type="InterPro" id="IPR007016">
    <property type="entry name" value="O-antigen_ligase-rel_domated"/>
</dbReference>
<dbReference type="PANTHER" id="PTHR37422:SF13">
    <property type="entry name" value="LIPOPOLYSACCHARIDE BIOSYNTHESIS PROTEIN PA4999-RELATED"/>
    <property type="match status" value="1"/>
</dbReference>
<feature type="transmembrane region" description="Helical" evidence="6">
    <location>
        <begin position="184"/>
        <end position="207"/>
    </location>
</feature>
<feature type="transmembrane region" description="Helical" evidence="6">
    <location>
        <begin position="12"/>
        <end position="31"/>
    </location>
</feature>
<feature type="transmembrane region" description="Helical" evidence="6">
    <location>
        <begin position="242"/>
        <end position="266"/>
    </location>
</feature>
<feature type="transmembrane region" description="Helical" evidence="6">
    <location>
        <begin position="504"/>
        <end position="524"/>
    </location>
</feature>
<dbReference type="GO" id="GO:0016020">
    <property type="term" value="C:membrane"/>
    <property type="evidence" value="ECO:0007669"/>
    <property type="project" value="UniProtKB-SubCell"/>
</dbReference>
<dbReference type="Proteomes" id="UP001501729">
    <property type="component" value="Unassembled WGS sequence"/>
</dbReference>
<feature type="transmembrane region" description="Helical" evidence="6">
    <location>
        <begin position="70"/>
        <end position="93"/>
    </location>
</feature>